<dbReference type="Pfam" id="PF05609">
    <property type="entry name" value="LAP1_C"/>
    <property type="match status" value="1"/>
</dbReference>
<protein>
    <recommendedName>
        <fullName evidence="11">Torsin-1A-interacting protein 1/2 AAA+ activator domain-containing protein</fullName>
    </recommendedName>
</protein>
<evidence type="ECO:0000256" key="6">
    <source>
        <dbReference type="ARBA" id="ARBA00023136"/>
    </source>
</evidence>
<dbReference type="Gene3D" id="3.40.50.12190">
    <property type="match status" value="1"/>
</dbReference>
<dbReference type="PANTHER" id="PTHR18843:SF7">
    <property type="entry name" value="LAMINA-ASSOCIATED POLYPEPTIDE 1B ISOFORM 1-RELATED"/>
    <property type="match status" value="1"/>
</dbReference>
<evidence type="ECO:0000256" key="1">
    <source>
        <dbReference type="ARBA" id="ARBA00004259"/>
    </source>
</evidence>
<comment type="similarity">
    <text evidence="2">Belongs to the TOR1AIP family.</text>
</comment>
<dbReference type="GO" id="GO:0001671">
    <property type="term" value="F:ATPase activator activity"/>
    <property type="evidence" value="ECO:0007669"/>
    <property type="project" value="InterPro"/>
</dbReference>
<evidence type="ECO:0000256" key="3">
    <source>
        <dbReference type="ARBA" id="ARBA00022553"/>
    </source>
</evidence>
<dbReference type="PANTHER" id="PTHR18843">
    <property type="entry name" value="TORSIN-1A-INTERACTING PROTEIN"/>
    <property type="match status" value="1"/>
</dbReference>
<keyword evidence="7" id="KW-0325">Glycoprotein</keyword>
<keyword evidence="4" id="KW-0812">Transmembrane</keyword>
<organism evidence="12 13">
    <name type="scientific">Onychostoma macrolepis</name>
    <dbReference type="NCBI Taxonomy" id="369639"/>
    <lineage>
        <taxon>Eukaryota</taxon>
        <taxon>Metazoa</taxon>
        <taxon>Chordata</taxon>
        <taxon>Craniata</taxon>
        <taxon>Vertebrata</taxon>
        <taxon>Euteleostomi</taxon>
        <taxon>Actinopterygii</taxon>
        <taxon>Neopterygii</taxon>
        <taxon>Teleostei</taxon>
        <taxon>Ostariophysi</taxon>
        <taxon>Cypriniformes</taxon>
        <taxon>Cyprinidae</taxon>
        <taxon>Acrossocheilinae</taxon>
        <taxon>Onychostoma</taxon>
    </lineage>
</organism>
<gene>
    <name evidence="12" type="ORF">G5714_009321</name>
</gene>
<evidence type="ECO:0000313" key="13">
    <source>
        <dbReference type="Proteomes" id="UP000579812"/>
    </source>
</evidence>
<feature type="compositionally biased region" description="Polar residues" evidence="10">
    <location>
        <begin position="69"/>
        <end position="82"/>
    </location>
</feature>
<dbReference type="Proteomes" id="UP000579812">
    <property type="component" value="Unassembled WGS sequence"/>
</dbReference>
<evidence type="ECO:0000256" key="5">
    <source>
        <dbReference type="ARBA" id="ARBA00022989"/>
    </source>
</evidence>
<evidence type="ECO:0000313" key="12">
    <source>
        <dbReference type="EMBL" id="KAF4110069.1"/>
    </source>
</evidence>
<name>A0A7J6CRW7_9TELE</name>
<evidence type="ECO:0000256" key="10">
    <source>
        <dbReference type="SAM" id="MobiDB-lite"/>
    </source>
</evidence>
<keyword evidence="8" id="KW-0539">Nucleus</keyword>
<reference evidence="12 13" key="1">
    <citation type="submission" date="2020-04" db="EMBL/GenBank/DDBJ databases">
        <title>Chromosome-level genome assembly of a cyprinid fish Onychostoma macrolepis by integration of Nanopore Sequencing, Bionano and Hi-C technology.</title>
        <authorList>
            <person name="Wang D."/>
        </authorList>
    </citation>
    <scope>NUCLEOTIDE SEQUENCE [LARGE SCALE GENOMIC DNA]</scope>
    <source>
        <strain evidence="12">SWU-2019</strain>
        <tissue evidence="12">Muscle</tissue>
    </source>
</reference>
<dbReference type="AlphaFoldDB" id="A0A7J6CRW7"/>
<dbReference type="GO" id="GO:0016020">
    <property type="term" value="C:membrane"/>
    <property type="evidence" value="ECO:0007669"/>
    <property type="project" value="TreeGrafter"/>
</dbReference>
<evidence type="ECO:0000256" key="8">
    <source>
        <dbReference type="ARBA" id="ARBA00023242"/>
    </source>
</evidence>
<evidence type="ECO:0000256" key="9">
    <source>
        <dbReference type="ARBA" id="ARBA00037847"/>
    </source>
</evidence>
<sequence>MRPTRDWRTQRTGERRREDNMESKELLGSQRSIHPKTVETESPKPKSENYRPVTGGYGDPSGLDAVPLGNQQETSRLRNRNNINYQRLSITEKPKNSPGLVNWNRYPPSEPQKSYIRPITKHHITNQTTNHKNAVLNINGKSKASQDSDQVKPDIDRELRNAFEGEKSAAVIHRFEELPPGSTLIFYRYCDHENAAYKNVFLAFTVMLDAEVEVSSTVSLGRVEEMV</sequence>
<dbReference type="InterPro" id="IPR008662">
    <property type="entry name" value="TOIP1/2"/>
</dbReference>
<comment type="subcellular location">
    <subcellularLocation>
        <location evidence="9">Endomembrane system</location>
        <topology evidence="9">Single-pass membrane protein</topology>
    </subcellularLocation>
    <subcellularLocation>
        <location evidence="1">Nucleus envelope</location>
    </subcellularLocation>
</comment>
<keyword evidence="3" id="KW-0597">Phosphoprotein</keyword>
<feature type="domain" description="Torsin-1A-interacting protein 1/2 AAA+ activator" evidence="11">
    <location>
        <begin position="122"/>
        <end position="227"/>
    </location>
</feature>
<dbReference type="GO" id="GO:0005635">
    <property type="term" value="C:nuclear envelope"/>
    <property type="evidence" value="ECO:0007669"/>
    <property type="project" value="UniProtKB-SubCell"/>
</dbReference>
<keyword evidence="6" id="KW-0472">Membrane</keyword>
<evidence type="ECO:0000256" key="4">
    <source>
        <dbReference type="ARBA" id="ARBA00022692"/>
    </source>
</evidence>
<evidence type="ECO:0000256" key="7">
    <source>
        <dbReference type="ARBA" id="ARBA00023180"/>
    </source>
</evidence>
<feature type="compositionally biased region" description="Basic and acidic residues" evidence="10">
    <location>
        <begin position="1"/>
        <end position="25"/>
    </location>
</feature>
<dbReference type="InterPro" id="IPR038599">
    <property type="entry name" value="LAP1C-like_C_sf"/>
</dbReference>
<comment type="caution">
    <text evidence="12">The sequence shown here is derived from an EMBL/GenBank/DDBJ whole genome shotgun (WGS) entry which is preliminary data.</text>
</comment>
<dbReference type="GO" id="GO:0061024">
    <property type="term" value="P:membrane organization"/>
    <property type="evidence" value="ECO:0007669"/>
    <property type="project" value="TreeGrafter"/>
</dbReference>
<dbReference type="EMBL" id="JAAMOB010000008">
    <property type="protein sequence ID" value="KAF4110069.1"/>
    <property type="molecule type" value="Genomic_DNA"/>
</dbReference>
<keyword evidence="13" id="KW-1185">Reference proteome</keyword>
<feature type="region of interest" description="Disordered" evidence="10">
    <location>
        <begin position="1"/>
        <end position="82"/>
    </location>
</feature>
<evidence type="ECO:0000259" key="11">
    <source>
        <dbReference type="Pfam" id="PF05609"/>
    </source>
</evidence>
<accession>A0A7J6CRW7</accession>
<feature type="compositionally biased region" description="Basic and acidic residues" evidence="10">
    <location>
        <begin position="36"/>
        <end position="49"/>
    </location>
</feature>
<evidence type="ECO:0000256" key="2">
    <source>
        <dbReference type="ARBA" id="ARBA00007860"/>
    </source>
</evidence>
<dbReference type="InterPro" id="IPR046753">
    <property type="entry name" value="TOIP1/2_C"/>
</dbReference>
<proteinExistence type="inferred from homology"/>
<keyword evidence="5" id="KW-1133">Transmembrane helix</keyword>